<dbReference type="FunFam" id="3.30.465.10:FF:000004">
    <property type="entry name" value="Xanthine dehydrogenase/oxidase"/>
    <property type="match status" value="1"/>
</dbReference>
<dbReference type="FunFam" id="3.90.1170.50:FF:000001">
    <property type="entry name" value="Aldehyde oxidase 1"/>
    <property type="match status" value="1"/>
</dbReference>
<keyword evidence="9" id="KW-0411">Iron-sulfur</keyword>
<dbReference type="OrthoDB" id="8300278at2759"/>
<evidence type="ECO:0000256" key="7">
    <source>
        <dbReference type="ARBA" id="ARBA00023002"/>
    </source>
</evidence>
<dbReference type="SMART" id="SM01092">
    <property type="entry name" value="CO_deh_flav_C"/>
    <property type="match status" value="1"/>
</dbReference>
<keyword evidence="8" id="KW-0408">Iron</keyword>
<keyword evidence="4" id="KW-0500">Molybdenum</keyword>
<dbReference type="InterPro" id="IPR016208">
    <property type="entry name" value="Ald_Oxase/xanthine_DH-like"/>
</dbReference>
<keyword evidence="5" id="KW-0001">2Fe-2S</keyword>
<dbReference type="GO" id="GO:0051537">
    <property type="term" value="F:2 iron, 2 sulfur cluster binding"/>
    <property type="evidence" value="ECO:0007669"/>
    <property type="project" value="UniProtKB-KW"/>
</dbReference>
<dbReference type="EMBL" id="CAJVCH010003376">
    <property type="protein sequence ID" value="CAG7648402.1"/>
    <property type="molecule type" value="Genomic_DNA"/>
</dbReference>
<dbReference type="FunFam" id="3.30.43.10:FF:000001">
    <property type="entry name" value="Xanthine dehydrogenase/oxidase"/>
    <property type="match status" value="1"/>
</dbReference>
<dbReference type="InterPro" id="IPR046867">
    <property type="entry name" value="AldOxase/xan_DH_MoCoBD2"/>
</dbReference>
<comment type="similarity">
    <text evidence="3">Belongs to the xanthine dehydrogenase family.</text>
</comment>
<dbReference type="Proteomes" id="UP000708208">
    <property type="component" value="Unassembled WGS sequence"/>
</dbReference>
<evidence type="ECO:0000256" key="9">
    <source>
        <dbReference type="ARBA" id="ARBA00023014"/>
    </source>
</evidence>
<dbReference type="PANTHER" id="PTHR45444:SF3">
    <property type="entry name" value="XANTHINE DEHYDROGENASE"/>
    <property type="match status" value="1"/>
</dbReference>
<dbReference type="InterPro" id="IPR002346">
    <property type="entry name" value="Mopterin_DH_FAD-bd"/>
</dbReference>
<evidence type="ECO:0000256" key="2">
    <source>
        <dbReference type="ARBA" id="ARBA00001974"/>
    </source>
</evidence>
<dbReference type="FunFam" id="3.30.365.10:FF:000001">
    <property type="entry name" value="Xanthine dehydrogenase oxidase"/>
    <property type="match status" value="1"/>
</dbReference>
<comment type="cofactor">
    <cofactor evidence="10">
        <name>[2Fe-2S] cluster</name>
        <dbReference type="ChEBI" id="CHEBI:190135"/>
    </cofactor>
</comment>
<dbReference type="GO" id="GO:0043546">
    <property type="term" value="F:molybdopterin cofactor binding"/>
    <property type="evidence" value="ECO:0007669"/>
    <property type="project" value="InterPro"/>
</dbReference>
<dbReference type="PROSITE" id="PS00559">
    <property type="entry name" value="MOLYBDOPTERIN_EUK"/>
    <property type="match status" value="1"/>
</dbReference>
<organism evidence="12 13">
    <name type="scientific">Allacma fusca</name>
    <dbReference type="NCBI Taxonomy" id="39272"/>
    <lineage>
        <taxon>Eukaryota</taxon>
        <taxon>Metazoa</taxon>
        <taxon>Ecdysozoa</taxon>
        <taxon>Arthropoda</taxon>
        <taxon>Hexapoda</taxon>
        <taxon>Collembola</taxon>
        <taxon>Symphypleona</taxon>
        <taxon>Sminthuridae</taxon>
        <taxon>Allacma</taxon>
    </lineage>
</organism>
<evidence type="ECO:0000256" key="4">
    <source>
        <dbReference type="ARBA" id="ARBA00022505"/>
    </source>
</evidence>
<dbReference type="GO" id="GO:0005506">
    <property type="term" value="F:iron ion binding"/>
    <property type="evidence" value="ECO:0007669"/>
    <property type="project" value="InterPro"/>
</dbReference>
<dbReference type="Pfam" id="PF00941">
    <property type="entry name" value="FAD_binding_5"/>
    <property type="match status" value="1"/>
</dbReference>
<dbReference type="Pfam" id="PF01315">
    <property type="entry name" value="Ald_Xan_dh_C"/>
    <property type="match status" value="1"/>
</dbReference>
<evidence type="ECO:0000256" key="3">
    <source>
        <dbReference type="ARBA" id="ARBA00006849"/>
    </source>
</evidence>
<comment type="cofactor">
    <cofactor evidence="1">
        <name>Mo-molybdopterin</name>
        <dbReference type="ChEBI" id="CHEBI:71302"/>
    </cofactor>
</comment>
<dbReference type="Pfam" id="PF02738">
    <property type="entry name" value="MoCoBD_1"/>
    <property type="match status" value="1"/>
</dbReference>
<dbReference type="AlphaFoldDB" id="A0A8J2J2C4"/>
<keyword evidence="13" id="KW-1185">Reference proteome</keyword>
<dbReference type="Pfam" id="PF20256">
    <property type="entry name" value="MoCoBD_2"/>
    <property type="match status" value="1"/>
</dbReference>
<comment type="cofactor">
    <cofactor evidence="2">
        <name>FAD</name>
        <dbReference type="ChEBI" id="CHEBI:57692"/>
    </cofactor>
</comment>
<dbReference type="PROSITE" id="PS51387">
    <property type="entry name" value="FAD_PCMH"/>
    <property type="match status" value="1"/>
</dbReference>
<evidence type="ECO:0000256" key="5">
    <source>
        <dbReference type="ARBA" id="ARBA00022714"/>
    </source>
</evidence>
<dbReference type="SMART" id="SM01008">
    <property type="entry name" value="Ald_Xan_dh_C"/>
    <property type="match status" value="1"/>
</dbReference>
<keyword evidence="7" id="KW-0560">Oxidoreductase</keyword>
<gene>
    <name evidence="12" type="ORF">AFUS01_LOCUS657</name>
</gene>
<evidence type="ECO:0000256" key="1">
    <source>
        <dbReference type="ARBA" id="ARBA00001924"/>
    </source>
</evidence>
<dbReference type="Pfam" id="PF03450">
    <property type="entry name" value="CO_deh_flav_C"/>
    <property type="match status" value="1"/>
</dbReference>
<dbReference type="PIRSF" id="PIRSF000127">
    <property type="entry name" value="Xanthine_DH"/>
    <property type="match status" value="1"/>
</dbReference>
<dbReference type="InterPro" id="IPR008274">
    <property type="entry name" value="AldOxase/xan_DH_MoCoBD1"/>
</dbReference>
<dbReference type="GO" id="GO:0016491">
    <property type="term" value="F:oxidoreductase activity"/>
    <property type="evidence" value="ECO:0007669"/>
    <property type="project" value="UniProtKB-KW"/>
</dbReference>
<dbReference type="InterPro" id="IPR005107">
    <property type="entry name" value="CO_DH_flav_C"/>
</dbReference>
<comment type="caution">
    <text evidence="12">The sequence shown here is derived from an EMBL/GenBank/DDBJ whole genome shotgun (WGS) entry which is preliminary data.</text>
</comment>
<sequence>MKTGAPAKGCCRENGGNSIVQNGVKEIALTLHDASEFKPYDPSQDPIFPPELRLGLCESQGSVKFQSKNIEWFRPETLEELVELKDKYPDAKILAGNTEIGVEVKIKKMAYQRYIHVTDSIEELQQINVTDNGIYFGAAVTLSELKTFCEKRAEDGNVFRCIANILQWFGGQQIRNVATLGGNLVTASPISDLNPIFVASGSSAVLVSKSRGSRILNIDQNFFTGYRSTVIAQDEILTSVFVPNLSHHEYIWAAKQSRRKDDDIAIVNAAIRLKLVPKSDEVADSILVYGGMAATTISAIKTSNFLVHKALTPEILDQALHILSEELSLPSNVPGGMRKYRESLARNFFFKFYLSFRNWLSEIPSEDVSSLRDCDRSEEIRASQLYQIVPANQNVEDLVGRPVVHMAGLKHATGEAIYVDDTPIVKNELFGAFVLSTRPCGKLRKVDPSKALSLDGVVAFFSAKDIPKDKNWFGVIEKDENIFAADEVFCCGQVIGFLVAESQQLADRGVKLVEVDYETTQMPVLTIEDAIQQKSFLSEQTLLQGNFEEAFTNSPLKLVGSVRIGGQEHFYMETQSCISYPGEGDEIDVLVATQSPSYLQSSISSCLGVPAHKIRVKCRRMGGGFGGKETRTAVLAIVTSLAATRLRRPVRCVLNRIEDMKMTGFRHPFLSKYEVGFEMSGKINAVKGLSVERTYPQTLLSEDSVVPKHRLSLRQCWNKLQHSLDGQYQKFKNFICTKTETLPQSFLNQAGALVLIYSDGSVALNHGGTEMGQGLHTKMIQIASRVLGISADKIYFMESSTDKVPNTSSTAGSLSADLNGPAVVNACEKLNSRLKPYKERNPKGKWEDWVNAAYFDRVSLSATGFYSMDVGFDLDTKKGKPCNYMTYGVGCSEVEIDCLTGDHAVIRTDIVMDVGESLNPAVDIGQIEGGFVQGYGLFVLEELLFSPNGNLLTAGPGMYKIPSVADIPKEFHVSLLRGAPNPRAVYSSKAVGEPPLFLGASVFFAIKEAIRAARQDKNLSPQFRLDSPATAERILLACEDTSGCSRNDPELTGKKTWSIIV</sequence>
<proteinExistence type="inferred from homology"/>
<keyword evidence="6" id="KW-0479">Metal-binding</keyword>
<evidence type="ECO:0000256" key="8">
    <source>
        <dbReference type="ARBA" id="ARBA00023004"/>
    </source>
</evidence>
<dbReference type="InterPro" id="IPR022407">
    <property type="entry name" value="OxRdtase_Mopterin_BS"/>
</dbReference>
<evidence type="ECO:0000313" key="12">
    <source>
        <dbReference type="EMBL" id="CAG7648402.1"/>
    </source>
</evidence>
<evidence type="ECO:0000259" key="11">
    <source>
        <dbReference type="PROSITE" id="PS51387"/>
    </source>
</evidence>
<reference evidence="12" key="1">
    <citation type="submission" date="2021-06" db="EMBL/GenBank/DDBJ databases">
        <authorList>
            <person name="Hodson N. C."/>
            <person name="Mongue J. A."/>
            <person name="Jaron S. K."/>
        </authorList>
    </citation>
    <scope>NUCLEOTIDE SEQUENCE</scope>
</reference>
<protein>
    <recommendedName>
        <fullName evidence="11">FAD-binding PCMH-type domain-containing protein</fullName>
    </recommendedName>
</protein>
<name>A0A8J2J2C4_9HEXA</name>
<dbReference type="InterPro" id="IPR000674">
    <property type="entry name" value="Ald_Oxase/Xan_DH_a/b"/>
</dbReference>
<feature type="domain" description="FAD-binding PCMH-type" evidence="11">
    <location>
        <begin position="65"/>
        <end position="247"/>
    </location>
</feature>
<dbReference type="PANTHER" id="PTHR45444">
    <property type="entry name" value="XANTHINE DEHYDROGENASE"/>
    <property type="match status" value="1"/>
</dbReference>
<evidence type="ECO:0000256" key="10">
    <source>
        <dbReference type="ARBA" id="ARBA00034078"/>
    </source>
</evidence>
<dbReference type="FunFam" id="3.30.365.10:FF:000004">
    <property type="entry name" value="Xanthine dehydrogenase oxidase"/>
    <property type="match status" value="1"/>
</dbReference>
<evidence type="ECO:0000256" key="6">
    <source>
        <dbReference type="ARBA" id="ARBA00022723"/>
    </source>
</evidence>
<dbReference type="InterPro" id="IPR016166">
    <property type="entry name" value="FAD-bd_PCMH"/>
</dbReference>
<evidence type="ECO:0000313" key="13">
    <source>
        <dbReference type="Proteomes" id="UP000708208"/>
    </source>
</evidence>
<accession>A0A8J2J2C4</accession>
<dbReference type="GO" id="GO:0071949">
    <property type="term" value="F:FAD binding"/>
    <property type="evidence" value="ECO:0007669"/>
    <property type="project" value="InterPro"/>
</dbReference>